<dbReference type="Gene3D" id="3.60.21.10">
    <property type="match status" value="1"/>
</dbReference>
<keyword evidence="5" id="KW-0464">Manganese</keyword>
<sequence length="281" mass="32757">MKQVLKQLDVSVISDIHLATHASKAKVLLKYLKTIQPETLVLNGDIIDSWRFSRNYFPKAHLKVIRQFIKMLEKGVKIVYITGNHDEFLRKFNGARMGNLEIVNQLVLNLDGQKTWIFHGDLFDHIIHQAKWLAKFGAATYGLLTIVNKFINSILRFFRIKEVIFYKSLKKKLIKQKPQLSRFEQVITQTASERDYQTVICGHTHVPCDKQVITENGVVRYLNCGDWVEHLTAAEYVNENWSLIHFTDESKDEDLQDELDIPSQKELYQLLVQELTLNNMQ</sequence>
<evidence type="ECO:0000256" key="5">
    <source>
        <dbReference type="ARBA" id="ARBA00023211"/>
    </source>
</evidence>
<keyword evidence="8" id="KW-1185">Reference proteome</keyword>
<dbReference type="Pfam" id="PF00149">
    <property type="entry name" value="Metallophos"/>
    <property type="match status" value="1"/>
</dbReference>
<keyword evidence="4" id="KW-0472">Membrane</keyword>
<dbReference type="PANTHER" id="PTHR34990:SF2">
    <property type="entry name" value="BLL8164 PROTEIN"/>
    <property type="match status" value="1"/>
</dbReference>
<evidence type="ECO:0000313" key="8">
    <source>
        <dbReference type="Proteomes" id="UP000198964"/>
    </source>
</evidence>
<proteinExistence type="predicted"/>
<organism evidence="7 8">
    <name type="scientific">Sunxiuqinia elliptica</name>
    <dbReference type="NCBI Taxonomy" id="655355"/>
    <lineage>
        <taxon>Bacteria</taxon>
        <taxon>Pseudomonadati</taxon>
        <taxon>Bacteroidota</taxon>
        <taxon>Bacteroidia</taxon>
        <taxon>Marinilabiliales</taxon>
        <taxon>Prolixibacteraceae</taxon>
        <taxon>Sunxiuqinia</taxon>
    </lineage>
</organism>
<evidence type="ECO:0000256" key="2">
    <source>
        <dbReference type="ARBA" id="ARBA00022519"/>
    </source>
</evidence>
<dbReference type="STRING" id="655355.SAMN05216283_101924"/>
<dbReference type="EMBL" id="FONW01000001">
    <property type="protein sequence ID" value="SFE75100.1"/>
    <property type="molecule type" value="Genomic_DNA"/>
</dbReference>
<dbReference type="PANTHER" id="PTHR34990">
    <property type="entry name" value="UDP-2,3-DIACYLGLUCOSAMINE HYDROLASE-RELATED"/>
    <property type="match status" value="1"/>
</dbReference>
<dbReference type="GO" id="GO:0009245">
    <property type="term" value="P:lipid A biosynthetic process"/>
    <property type="evidence" value="ECO:0007669"/>
    <property type="project" value="TreeGrafter"/>
</dbReference>
<name>A0A1I2D561_9BACT</name>
<gene>
    <name evidence="7" type="ORF">SAMN05216283_101924</name>
</gene>
<reference evidence="7 8" key="1">
    <citation type="submission" date="2016-10" db="EMBL/GenBank/DDBJ databases">
        <authorList>
            <person name="de Groot N.N."/>
        </authorList>
    </citation>
    <scope>NUCLEOTIDE SEQUENCE [LARGE SCALE GENOMIC DNA]</scope>
    <source>
        <strain evidence="7 8">CGMCC 1.9156</strain>
    </source>
</reference>
<evidence type="ECO:0000313" key="7">
    <source>
        <dbReference type="EMBL" id="SFE75100.1"/>
    </source>
</evidence>
<evidence type="ECO:0000256" key="4">
    <source>
        <dbReference type="ARBA" id="ARBA00023136"/>
    </source>
</evidence>
<protein>
    <submittedName>
        <fullName evidence="7">UDP-2,3-diacylglucosamine pyrophosphatase LpxH</fullName>
    </submittedName>
</protein>
<keyword evidence="2" id="KW-0997">Cell inner membrane</keyword>
<dbReference type="GO" id="GO:0008758">
    <property type="term" value="F:UDP-2,3-diacylglucosamine hydrolase activity"/>
    <property type="evidence" value="ECO:0007669"/>
    <property type="project" value="TreeGrafter"/>
</dbReference>
<evidence type="ECO:0000259" key="6">
    <source>
        <dbReference type="Pfam" id="PF00149"/>
    </source>
</evidence>
<feature type="domain" description="Calcineurin-like phosphoesterase" evidence="6">
    <location>
        <begin position="12"/>
        <end position="207"/>
    </location>
</feature>
<keyword evidence="1" id="KW-1003">Cell membrane</keyword>
<dbReference type="SUPFAM" id="SSF56300">
    <property type="entry name" value="Metallo-dependent phosphatases"/>
    <property type="match status" value="1"/>
</dbReference>
<evidence type="ECO:0000256" key="3">
    <source>
        <dbReference type="ARBA" id="ARBA00022723"/>
    </source>
</evidence>
<accession>A0A1I2D561</accession>
<dbReference type="AlphaFoldDB" id="A0A1I2D561"/>
<evidence type="ECO:0000256" key="1">
    <source>
        <dbReference type="ARBA" id="ARBA00022475"/>
    </source>
</evidence>
<dbReference type="InterPro" id="IPR029052">
    <property type="entry name" value="Metallo-depent_PP-like"/>
</dbReference>
<dbReference type="InterPro" id="IPR043461">
    <property type="entry name" value="LpxH-like"/>
</dbReference>
<dbReference type="Proteomes" id="UP000198964">
    <property type="component" value="Unassembled WGS sequence"/>
</dbReference>
<dbReference type="GO" id="GO:0046872">
    <property type="term" value="F:metal ion binding"/>
    <property type="evidence" value="ECO:0007669"/>
    <property type="project" value="UniProtKB-KW"/>
</dbReference>
<dbReference type="GO" id="GO:0016020">
    <property type="term" value="C:membrane"/>
    <property type="evidence" value="ECO:0007669"/>
    <property type="project" value="GOC"/>
</dbReference>
<keyword evidence="3" id="KW-0479">Metal-binding</keyword>
<dbReference type="InterPro" id="IPR004843">
    <property type="entry name" value="Calcineurin-like_PHP"/>
</dbReference>
<dbReference type="RefSeq" id="WP_093918620.1">
    <property type="nucleotide sequence ID" value="NZ_FONW01000001.1"/>
</dbReference>
<dbReference type="CDD" id="cd07398">
    <property type="entry name" value="MPP_YbbF-LpxH"/>
    <property type="match status" value="1"/>
</dbReference>